<evidence type="ECO:0000256" key="6">
    <source>
        <dbReference type="ARBA" id="ARBA00023136"/>
    </source>
</evidence>
<dbReference type="PANTHER" id="PTHR43840:SF15">
    <property type="entry name" value="MITOCHONDRIAL METAL TRANSPORTER 1-RELATED"/>
    <property type="match status" value="1"/>
</dbReference>
<dbReference type="GO" id="GO:0015093">
    <property type="term" value="F:ferrous iron transmembrane transporter activity"/>
    <property type="evidence" value="ECO:0007669"/>
    <property type="project" value="TreeGrafter"/>
</dbReference>
<feature type="transmembrane region" description="Helical" evidence="8">
    <location>
        <begin position="147"/>
        <end position="167"/>
    </location>
</feature>
<evidence type="ECO:0000256" key="4">
    <source>
        <dbReference type="ARBA" id="ARBA00022692"/>
    </source>
</evidence>
<dbReference type="Gene3D" id="1.20.1510.10">
    <property type="entry name" value="Cation efflux protein transmembrane domain"/>
    <property type="match status" value="1"/>
</dbReference>
<evidence type="ECO:0000256" key="8">
    <source>
        <dbReference type="SAM" id="Phobius"/>
    </source>
</evidence>
<gene>
    <name evidence="10" type="ORF">SAMN04489740_4095</name>
</gene>
<keyword evidence="6 8" id="KW-0472">Membrane</keyword>
<feature type="compositionally biased region" description="Basic and acidic residues" evidence="7">
    <location>
        <begin position="11"/>
        <end position="36"/>
    </location>
</feature>
<dbReference type="SUPFAM" id="SSF161111">
    <property type="entry name" value="Cation efflux protein transmembrane domain-like"/>
    <property type="match status" value="1"/>
</dbReference>
<name>A0A1H5PE65_9MICC</name>
<dbReference type="EMBL" id="FNTV01000002">
    <property type="protein sequence ID" value="SEF11358.1"/>
    <property type="molecule type" value="Genomic_DNA"/>
</dbReference>
<dbReference type="InterPro" id="IPR058533">
    <property type="entry name" value="Cation_efflux_TM"/>
</dbReference>
<evidence type="ECO:0000256" key="2">
    <source>
        <dbReference type="ARBA" id="ARBA00008114"/>
    </source>
</evidence>
<dbReference type="AlphaFoldDB" id="A0A1H5PE65"/>
<dbReference type="GO" id="GO:0015341">
    <property type="term" value="F:zinc efflux antiporter activity"/>
    <property type="evidence" value="ECO:0007669"/>
    <property type="project" value="TreeGrafter"/>
</dbReference>
<evidence type="ECO:0000313" key="11">
    <source>
        <dbReference type="Proteomes" id="UP000182725"/>
    </source>
</evidence>
<evidence type="ECO:0000256" key="3">
    <source>
        <dbReference type="ARBA" id="ARBA00022448"/>
    </source>
</evidence>
<keyword evidence="3" id="KW-0813">Transport</keyword>
<dbReference type="Proteomes" id="UP000182725">
    <property type="component" value="Unassembled WGS sequence"/>
</dbReference>
<evidence type="ECO:0000259" key="9">
    <source>
        <dbReference type="Pfam" id="PF01545"/>
    </source>
</evidence>
<evidence type="ECO:0000256" key="5">
    <source>
        <dbReference type="ARBA" id="ARBA00022989"/>
    </source>
</evidence>
<feature type="transmembrane region" description="Helical" evidence="8">
    <location>
        <begin position="246"/>
        <end position="263"/>
    </location>
</feature>
<feature type="transmembrane region" description="Helical" evidence="8">
    <location>
        <begin position="80"/>
        <end position="103"/>
    </location>
</feature>
<dbReference type="Pfam" id="PF01545">
    <property type="entry name" value="Cation_efflux"/>
    <property type="match status" value="1"/>
</dbReference>
<proteinExistence type="inferred from homology"/>
<organism evidence="10 11">
    <name type="scientific">Arthrobacter alpinus</name>
    <dbReference type="NCBI Taxonomy" id="656366"/>
    <lineage>
        <taxon>Bacteria</taxon>
        <taxon>Bacillati</taxon>
        <taxon>Actinomycetota</taxon>
        <taxon>Actinomycetes</taxon>
        <taxon>Micrococcales</taxon>
        <taxon>Micrococcaceae</taxon>
        <taxon>Arthrobacter</taxon>
    </lineage>
</organism>
<dbReference type="InterPro" id="IPR002524">
    <property type="entry name" value="Cation_efflux"/>
</dbReference>
<feature type="transmembrane region" description="Helical" evidence="8">
    <location>
        <begin position="109"/>
        <end position="127"/>
    </location>
</feature>
<accession>A0A1H5PE65</accession>
<dbReference type="FunFam" id="1.20.1510.10:FF:000006">
    <property type="entry name" value="Divalent cation efflux transporter"/>
    <property type="match status" value="1"/>
</dbReference>
<dbReference type="PANTHER" id="PTHR43840">
    <property type="entry name" value="MITOCHONDRIAL METAL TRANSPORTER 1-RELATED"/>
    <property type="match status" value="1"/>
</dbReference>
<comment type="subcellular location">
    <subcellularLocation>
        <location evidence="1">Membrane</location>
        <topology evidence="1">Multi-pass membrane protein</topology>
    </subcellularLocation>
</comment>
<feature type="transmembrane region" description="Helical" evidence="8">
    <location>
        <begin position="179"/>
        <end position="201"/>
    </location>
</feature>
<feature type="domain" description="Cation efflux protein transmembrane" evidence="9">
    <location>
        <begin position="78"/>
        <end position="271"/>
    </location>
</feature>
<sequence>MSLTGQAGHRHHDDEHPHGHAHEDGHTHEHEHEHEGHSHKHHTGFKGWLFELFVPHTHDSADSIDDALESSVQGVRALKISLFILLGTTVLQFLVVLISGSVALLADTIHNFSDALTAVPLWIAFILGRRAATRRYTYGYGRAEDLAGLFIVAVVALSAVVAAWQSIDRLFHPQPLHNLWWVLAAGVIGFAGNEAVAIYRIRVGRQIGSAALVADGVHARIDGFTSLAVVLGAGGVMLGFPLADPIVGLLISAAIIVLLWGTVKSIGRRLMDGIEPDLVARAQTALEETPGILAVERLQLRWVGHRLQGAATVTTVDAPLSTVDQTLEEARHRLGHALPKLDDMVIQVSTARATETGHGS</sequence>
<dbReference type="GO" id="GO:0006882">
    <property type="term" value="P:intracellular zinc ion homeostasis"/>
    <property type="evidence" value="ECO:0007669"/>
    <property type="project" value="TreeGrafter"/>
</dbReference>
<dbReference type="Gene3D" id="3.30.70.1350">
    <property type="entry name" value="Cation efflux protein, cytoplasmic domain"/>
    <property type="match status" value="1"/>
</dbReference>
<protein>
    <submittedName>
        <fullName evidence="10">Cation diffusion facilitator family transporter</fullName>
    </submittedName>
</protein>
<dbReference type="GO" id="GO:0015086">
    <property type="term" value="F:cadmium ion transmembrane transporter activity"/>
    <property type="evidence" value="ECO:0007669"/>
    <property type="project" value="TreeGrafter"/>
</dbReference>
<keyword evidence="5 8" id="KW-1133">Transmembrane helix</keyword>
<keyword evidence="4 8" id="KW-0812">Transmembrane</keyword>
<dbReference type="InterPro" id="IPR036837">
    <property type="entry name" value="Cation_efflux_CTD_sf"/>
</dbReference>
<dbReference type="RefSeq" id="WP_074713539.1">
    <property type="nucleotide sequence ID" value="NZ_FNTV01000002.1"/>
</dbReference>
<evidence type="ECO:0000313" key="10">
    <source>
        <dbReference type="EMBL" id="SEF11358.1"/>
    </source>
</evidence>
<comment type="similarity">
    <text evidence="2">Belongs to the cation diffusion facilitator (CDF) transporter (TC 2.A.4) family.</text>
</comment>
<feature type="transmembrane region" description="Helical" evidence="8">
    <location>
        <begin position="221"/>
        <end position="240"/>
    </location>
</feature>
<dbReference type="NCBIfam" id="TIGR01297">
    <property type="entry name" value="CDF"/>
    <property type="match status" value="1"/>
</dbReference>
<evidence type="ECO:0000256" key="1">
    <source>
        <dbReference type="ARBA" id="ARBA00004141"/>
    </source>
</evidence>
<dbReference type="InterPro" id="IPR027469">
    <property type="entry name" value="Cation_efflux_TMD_sf"/>
</dbReference>
<reference evidence="10 11" key="1">
    <citation type="submission" date="2016-10" db="EMBL/GenBank/DDBJ databases">
        <authorList>
            <person name="de Groot N.N."/>
        </authorList>
    </citation>
    <scope>NUCLEOTIDE SEQUENCE [LARGE SCALE GENOMIC DNA]</scope>
    <source>
        <strain evidence="10 11">DSM 22274</strain>
    </source>
</reference>
<dbReference type="GO" id="GO:0005886">
    <property type="term" value="C:plasma membrane"/>
    <property type="evidence" value="ECO:0007669"/>
    <property type="project" value="TreeGrafter"/>
</dbReference>
<feature type="region of interest" description="Disordered" evidence="7">
    <location>
        <begin position="1"/>
        <end position="42"/>
    </location>
</feature>
<dbReference type="InterPro" id="IPR050291">
    <property type="entry name" value="CDF_Transporter"/>
</dbReference>
<evidence type="ECO:0000256" key="7">
    <source>
        <dbReference type="SAM" id="MobiDB-lite"/>
    </source>
</evidence>